<dbReference type="SMART" id="SM00482">
    <property type="entry name" value="POLAc"/>
    <property type="match status" value="1"/>
</dbReference>
<accession>A0ABU7UPY7</accession>
<sequence>MSVLSIDLETFSDIDLIKCGVYAYTASDKFEILLMAYAFESDKVQIVDIASGEKFPDEIIVAIQDETITKTAYNAQFERTCLSSFLKIPLSPVGWSCTAVQAAMLGLPLSLAGVAQVLGQEQQKMREGKDLIRYFCIPCKPTFINGNRTRNLSHHEPEKWRTFKDYCIRDVEVEMEIRRKIAKYPIIPKEQEYYILDQQINDRGVLIDRKLVGQAIACDKLNKEETFEQAQRLTGLNNPNSVAQLKGWLLENGVEVESLSKKVVTDLAKESDGEVEQLLNLRLQLAKTSIKKYEAMDRVACPDDRVRGLFRFHGANRSGRWSSQLIQVQNLPQNHERDLTLARDLLKQGSFDELELFFENVPNLLSELIRTAFIPKPNHRFIVADFSAIEARIIAWLAGEKWRMDVFATHGKIYEASASQMFKVPIEEITKGSPLRQKGKIAELALGFGGGAGALTAMGALEMGVEASELQQLVTAWRIANPNITKLWWDIDKAAIKAVKDKMPQTIGGIHIEMRSGILFITLPSGRKLSYIKPRIEINKFGREGITYEGIGTSKQWCRIDTYGPKLVENIVQAAARDLLAESMVNVAKARYKIVMHVHDEIIIEAPMEFGSLNGVCDIMAIAPNWAKGLPLRADGFECDYYRKD</sequence>
<evidence type="ECO:0000256" key="3">
    <source>
        <dbReference type="ARBA" id="ARBA00049244"/>
    </source>
</evidence>
<dbReference type="PANTHER" id="PTHR10133:SF27">
    <property type="entry name" value="DNA POLYMERASE NU"/>
    <property type="match status" value="1"/>
</dbReference>
<proteinExistence type="predicted"/>
<protein>
    <recommendedName>
        <fullName evidence="1">DNA-directed DNA polymerase</fullName>
        <ecNumber evidence="1">2.7.7.7</ecNumber>
    </recommendedName>
</protein>
<comment type="catalytic activity">
    <reaction evidence="3">
        <text>DNA(n) + a 2'-deoxyribonucleoside 5'-triphosphate = DNA(n+1) + diphosphate</text>
        <dbReference type="Rhea" id="RHEA:22508"/>
        <dbReference type="Rhea" id="RHEA-COMP:17339"/>
        <dbReference type="Rhea" id="RHEA-COMP:17340"/>
        <dbReference type="ChEBI" id="CHEBI:33019"/>
        <dbReference type="ChEBI" id="CHEBI:61560"/>
        <dbReference type="ChEBI" id="CHEBI:173112"/>
        <dbReference type="EC" id="2.7.7.7"/>
    </reaction>
</comment>
<dbReference type="EMBL" id="JAZHFS010000013">
    <property type="protein sequence ID" value="MEF2113455.1"/>
    <property type="molecule type" value="Genomic_DNA"/>
</dbReference>
<dbReference type="Pfam" id="PF00476">
    <property type="entry name" value="DNA_pol_A"/>
    <property type="match status" value="1"/>
</dbReference>
<dbReference type="CDD" id="cd08642">
    <property type="entry name" value="DNA_pol_A_pol_I_A"/>
    <property type="match status" value="1"/>
</dbReference>
<reference evidence="5 6" key="1">
    <citation type="submission" date="2023-11" db="EMBL/GenBank/DDBJ databases">
        <title>Draft genome sequence of a psychrophilic Clostridium strain from permafrost water brine.</title>
        <authorList>
            <person name="Shcherbakova V.A."/>
            <person name="Trubitsyn V.E."/>
            <person name="Zakharyuk A.G."/>
        </authorList>
    </citation>
    <scope>NUCLEOTIDE SEQUENCE [LARGE SCALE GENOMIC DNA]</scope>
    <source>
        <strain evidence="5 6">14F</strain>
    </source>
</reference>
<dbReference type="RefSeq" id="WP_216252140.1">
    <property type="nucleotide sequence ID" value="NZ_JAZHFS010000013.1"/>
</dbReference>
<name>A0ABU7UPY7_9CLOT</name>
<evidence type="ECO:0000256" key="2">
    <source>
        <dbReference type="ARBA" id="ARBA00022705"/>
    </source>
</evidence>
<organism evidence="5 6">
    <name type="scientific">Clostridium frigoriphilum</name>
    <dbReference type="NCBI Taxonomy" id="443253"/>
    <lineage>
        <taxon>Bacteria</taxon>
        <taxon>Bacillati</taxon>
        <taxon>Bacillota</taxon>
        <taxon>Clostridia</taxon>
        <taxon>Eubacteriales</taxon>
        <taxon>Clostridiaceae</taxon>
        <taxon>Clostridium</taxon>
    </lineage>
</organism>
<dbReference type="InterPro" id="IPR002298">
    <property type="entry name" value="DNA_polymerase_A"/>
</dbReference>
<dbReference type="Proteomes" id="UP001498469">
    <property type="component" value="Unassembled WGS sequence"/>
</dbReference>
<comment type="caution">
    <text evidence="5">The sequence shown here is derived from an EMBL/GenBank/DDBJ whole genome shotgun (WGS) entry which is preliminary data.</text>
</comment>
<gene>
    <name evidence="5" type="ORF">SJI18_14190</name>
</gene>
<dbReference type="PANTHER" id="PTHR10133">
    <property type="entry name" value="DNA POLYMERASE I"/>
    <property type="match status" value="1"/>
</dbReference>
<dbReference type="InterPro" id="IPR001098">
    <property type="entry name" value="DNA-dir_DNA_pol_A_palm_dom"/>
</dbReference>
<evidence type="ECO:0000259" key="4">
    <source>
        <dbReference type="SMART" id="SM00482"/>
    </source>
</evidence>
<feature type="domain" description="DNA-directed DNA polymerase family A palm" evidence="4">
    <location>
        <begin position="366"/>
        <end position="610"/>
    </location>
</feature>
<evidence type="ECO:0000313" key="6">
    <source>
        <dbReference type="Proteomes" id="UP001498469"/>
    </source>
</evidence>
<evidence type="ECO:0000256" key="1">
    <source>
        <dbReference type="ARBA" id="ARBA00012417"/>
    </source>
</evidence>
<evidence type="ECO:0000313" key="5">
    <source>
        <dbReference type="EMBL" id="MEF2113455.1"/>
    </source>
</evidence>
<keyword evidence="6" id="KW-1185">Reference proteome</keyword>
<keyword evidence="2" id="KW-0235">DNA replication</keyword>
<dbReference type="EC" id="2.7.7.7" evidence="1"/>